<dbReference type="Gene3D" id="2.170.150.20">
    <property type="entry name" value="Peptide methionine sulfoxide reductase"/>
    <property type="match status" value="1"/>
</dbReference>
<dbReference type="GO" id="GO:0006979">
    <property type="term" value="P:response to oxidative stress"/>
    <property type="evidence" value="ECO:0007669"/>
    <property type="project" value="InterPro"/>
</dbReference>
<evidence type="ECO:0000256" key="4">
    <source>
        <dbReference type="ARBA" id="ARBA00023002"/>
    </source>
</evidence>
<dbReference type="InterPro" id="IPR028427">
    <property type="entry name" value="Met_Sox_Rdtase_MsrB"/>
</dbReference>
<organism evidence="7 8">
    <name type="scientific">Methanoplanus limicola DSM 2279</name>
    <dbReference type="NCBI Taxonomy" id="937775"/>
    <lineage>
        <taxon>Archaea</taxon>
        <taxon>Methanobacteriati</taxon>
        <taxon>Methanobacteriota</taxon>
        <taxon>Stenosarchaea group</taxon>
        <taxon>Methanomicrobia</taxon>
        <taxon>Methanomicrobiales</taxon>
        <taxon>Methanomicrobiaceae</taxon>
        <taxon>Methanoplanus</taxon>
    </lineage>
</organism>
<evidence type="ECO:0000259" key="6">
    <source>
        <dbReference type="PROSITE" id="PS51790"/>
    </source>
</evidence>
<evidence type="ECO:0000256" key="3">
    <source>
        <dbReference type="ARBA" id="ARBA00022833"/>
    </source>
</evidence>
<comment type="cofactor">
    <cofactor evidence="1">
        <name>Zn(2+)</name>
        <dbReference type="ChEBI" id="CHEBI:29105"/>
    </cofactor>
</comment>
<feature type="region of interest" description="Disordered" evidence="5">
    <location>
        <begin position="1"/>
        <end position="31"/>
    </location>
</feature>
<name>H1YYV0_9EURY</name>
<keyword evidence="8" id="KW-1185">Reference proteome</keyword>
<dbReference type="HOGENOM" id="CLU_031040_8_1_2"/>
<proteinExistence type="predicted"/>
<dbReference type="AlphaFoldDB" id="H1YYV0"/>
<feature type="domain" description="MsrB" evidence="6">
    <location>
        <begin position="30"/>
        <end position="150"/>
    </location>
</feature>
<sequence>MAEYSEKNEDADERESDKNKDIQFNNKTAEQKKYRELTPEEKRVIIHKGTERPFSGIYNNHSEEGIYTCRRCGAKLYNSGSKFSSGCGWPSFDDRIADSVREIPDKDGVRTEIVCRRCGAHLGHIFKGEGFTEKNIRHCVNSVSLDFVREKNGR</sequence>
<dbReference type="GO" id="GO:0046872">
    <property type="term" value="F:metal ion binding"/>
    <property type="evidence" value="ECO:0007669"/>
    <property type="project" value="UniProtKB-KW"/>
</dbReference>
<dbReference type="OrthoDB" id="5961at2157"/>
<dbReference type="RefSeq" id="WP_004079741.1">
    <property type="nucleotide sequence ID" value="NZ_CM001436.1"/>
</dbReference>
<dbReference type="SUPFAM" id="SSF51316">
    <property type="entry name" value="Mss4-like"/>
    <property type="match status" value="1"/>
</dbReference>
<dbReference type="Proteomes" id="UP000005741">
    <property type="component" value="Chromosome"/>
</dbReference>
<dbReference type="GO" id="GO:0033743">
    <property type="term" value="F:peptide-methionine (R)-S-oxide reductase activity"/>
    <property type="evidence" value="ECO:0007669"/>
    <property type="project" value="InterPro"/>
</dbReference>
<reference evidence="7 8" key="1">
    <citation type="submission" date="2011-10" db="EMBL/GenBank/DDBJ databases">
        <title>The Improved High-Quality Draft genome of Methanoplanus limicola DSM 2279.</title>
        <authorList>
            <consortium name="US DOE Joint Genome Institute (JGI-PGF)"/>
            <person name="Lucas S."/>
            <person name="Copeland A."/>
            <person name="Lapidus A."/>
            <person name="Glavina del Rio T."/>
            <person name="Dalin E."/>
            <person name="Tice H."/>
            <person name="Bruce D."/>
            <person name="Goodwin L."/>
            <person name="Pitluck S."/>
            <person name="Peters L."/>
            <person name="Mikhailova N."/>
            <person name="Lu M."/>
            <person name="Kyrpides N."/>
            <person name="Mavromatis K."/>
            <person name="Ivanova N."/>
            <person name="Markowitz V."/>
            <person name="Cheng J.-F."/>
            <person name="Hugenholtz P."/>
            <person name="Woyke T."/>
            <person name="Wu D."/>
            <person name="Wirth R."/>
            <person name="Brambilla E.-M."/>
            <person name="Klenk H.-P."/>
            <person name="Eisen J.A."/>
        </authorList>
    </citation>
    <scope>NUCLEOTIDE SEQUENCE [LARGE SCALE GENOMIC DNA]</scope>
    <source>
        <strain evidence="7 8">DSM 2279</strain>
    </source>
</reference>
<dbReference type="InterPro" id="IPR002579">
    <property type="entry name" value="Met_Sox_Rdtase_MsrB_dom"/>
</dbReference>
<keyword evidence="4" id="KW-0560">Oxidoreductase</keyword>
<protein>
    <submittedName>
        <fullName evidence="7">Methionine-R-sulfoxide reductase</fullName>
    </submittedName>
</protein>
<dbReference type="InterPro" id="IPR011057">
    <property type="entry name" value="Mss4-like_sf"/>
</dbReference>
<dbReference type="PATRIC" id="fig|937775.9.peg.3345"/>
<dbReference type="InParanoid" id="H1YYV0"/>
<evidence type="ECO:0000256" key="1">
    <source>
        <dbReference type="ARBA" id="ARBA00001947"/>
    </source>
</evidence>
<dbReference type="NCBIfam" id="TIGR00357">
    <property type="entry name" value="peptide-methionine (R)-S-oxide reductase MsrB"/>
    <property type="match status" value="1"/>
</dbReference>
<dbReference type="PROSITE" id="PS51790">
    <property type="entry name" value="MSRB"/>
    <property type="match status" value="1"/>
</dbReference>
<evidence type="ECO:0000256" key="5">
    <source>
        <dbReference type="SAM" id="MobiDB-lite"/>
    </source>
</evidence>
<keyword evidence="2" id="KW-0479">Metal-binding</keyword>
<evidence type="ECO:0000313" key="7">
    <source>
        <dbReference type="EMBL" id="EHQ37022.1"/>
    </source>
</evidence>
<dbReference type="PANTHER" id="PTHR46081">
    <property type="entry name" value="PEPTIDE METHIONINE SULFOXIDE REDUCTASE 2"/>
    <property type="match status" value="1"/>
</dbReference>
<dbReference type="PANTHER" id="PTHR46081:SF8">
    <property type="entry name" value="PEPTIDE METHIONINE SULFOXIDE REDUCTASE 2"/>
    <property type="match status" value="1"/>
</dbReference>
<evidence type="ECO:0000313" key="8">
    <source>
        <dbReference type="Proteomes" id="UP000005741"/>
    </source>
</evidence>
<dbReference type="GO" id="GO:0030091">
    <property type="term" value="P:protein repair"/>
    <property type="evidence" value="ECO:0007669"/>
    <property type="project" value="InterPro"/>
</dbReference>
<dbReference type="EMBL" id="CM001436">
    <property type="protein sequence ID" value="EHQ37022.1"/>
    <property type="molecule type" value="Genomic_DNA"/>
</dbReference>
<accession>H1YYV0</accession>
<gene>
    <name evidence="7" type="ORF">Metlim_2990</name>
</gene>
<dbReference type="STRING" id="937775.Metlim_2990"/>
<dbReference type="Pfam" id="PF01641">
    <property type="entry name" value="SelR"/>
    <property type="match status" value="1"/>
</dbReference>
<dbReference type="NCBIfam" id="NF004036">
    <property type="entry name" value="PRK05508.1"/>
    <property type="match status" value="1"/>
</dbReference>
<evidence type="ECO:0000256" key="2">
    <source>
        <dbReference type="ARBA" id="ARBA00022723"/>
    </source>
</evidence>
<keyword evidence="3" id="KW-0862">Zinc</keyword>